<keyword evidence="3" id="KW-1185">Reference proteome</keyword>
<feature type="transmembrane region" description="Helical" evidence="1">
    <location>
        <begin position="25"/>
        <end position="46"/>
    </location>
</feature>
<accession>A0A1J1HV02</accession>
<reference evidence="2 3" key="1">
    <citation type="submission" date="2015-04" db="EMBL/GenBank/DDBJ databases">
        <authorList>
            <person name="Syromyatnikov M.Y."/>
            <person name="Popov V.N."/>
        </authorList>
    </citation>
    <scope>NUCLEOTIDE SEQUENCE [LARGE SCALE GENOMIC DNA]</scope>
</reference>
<dbReference type="Proteomes" id="UP000183832">
    <property type="component" value="Unassembled WGS sequence"/>
</dbReference>
<keyword evidence="1" id="KW-1133">Transmembrane helix</keyword>
<gene>
    <name evidence="2" type="ORF">CLUMA_CG005453</name>
</gene>
<organism evidence="2 3">
    <name type="scientific">Clunio marinus</name>
    <dbReference type="NCBI Taxonomy" id="568069"/>
    <lineage>
        <taxon>Eukaryota</taxon>
        <taxon>Metazoa</taxon>
        <taxon>Ecdysozoa</taxon>
        <taxon>Arthropoda</taxon>
        <taxon>Hexapoda</taxon>
        <taxon>Insecta</taxon>
        <taxon>Pterygota</taxon>
        <taxon>Neoptera</taxon>
        <taxon>Endopterygota</taxon>
        <taxon>Diptera</taxon>
        <taxon>Nematocera</taxon>
        <taxon>Chironomoidea</taxon>
        <taxon>Chironomidae</taxon>
        <taxon>Clunio</taxon>
    </lineage>
</organism>
<dbReference type="EMBL" id="CVRI01000021">
    <property type="protein sequence ID" value="CRK91829.1"/>
    <property type="molecule type" value="Genomic_DNA"/>
</dbReference>
<sequence>MIRSTSSVTTIQSQADDCHDVRQQIHLINFFVILTNALCVGVLMIYSAMESVFLHKLTDDSQTNNIILKALICWLFCQEICQ</sequence>
<evidence type="ECO:0000313" key="3">
    <source>
        <dbReference type="Proteomes" id="UP000183832"/>
    </source>
</evidence>
<evidence type="ECO:0000313" key="2">
    <source>
        <dbReference type="EMBL" id="CRK91829.1"/>
    </source>
</evidence>
<evidence type="ECO:0000256" key="1">
    <source>
        <dbReference type="SAM" id="Phobius"/>
    </source>
</evidence>
<keyword evidence="1" id="KW-0812">Transmembrane</keyword>
<proteinExistence type="predicted"/>
<dbReference type="OrthoDB" id="5989513at2759"/>
<keyword evidence="1" id="KW-0472">Membrane</keyword>
<name>A0A1J1HV02_9DIPT</name>
<protein>
    <submittedName>
        <fullName evidence="2">CLUMA_CG005453, isoform A</fullName>
    </submittedName>
</protein>
<dbReference type="AlphaFoldDB" id="A0A1J1HV02"/>